<name>A0A1B6F8P0_9HEMI</name>
<dbReference type="PANTHER" id="PTHR31336">
    <property type="entry name" value="LIN37 HOMOLOG"/>
    <property type="match status" value="1"/>
</dbReference>
<sequence length="116" mass="13183">DGLKQTVRPKLKSRLRRDGKGKQVSYQHTYVMKLYDKSVDLADFNEETPLYPICRSWMANKPKVSQTSITKIKIDPPTSNADNPVDDNKIYQLPKPSSEAISRIPPLIPEQLEKSG</sequence>
<proteinExistence type="predicted"/>
<gene>
    <name evidence="2" type="ORF">g.43751</name>
</gene>
<feature type="non-terminal residue" evidence="2">
    <location>
        <position position="1"/>
    </location>
</feature>
<protein>
    <submittedName>
        <fullName evidence="2">Uncharacterized protein</fullName>
    </submittedName>
</protein>
<dbReference type="EMBL" id="GECZ01023486">
    <property type="protein sequence ID" value="JAS46283.1"/>
    <property type="molecule type" value="Transcribed_RNA"/>
</dbReference>
<dbReference type="GO" id="GO:0031523">
    <property type="term" value="C:Myb complex"/>
    <property type="evidence" value="ECO:0007669"/>
    <property type="project" value="TreeGrafter"/>
</dbReference>
<dbReference type="InterPro" id="IPR028226">
    <property type="entry name" value="LIN37"/>
</dbReference>
<organism evidence="2">
    <name type="scientific">Cuerna arida</name>
    <dbReference type="NCBI Taxonomy" id="1464854"/>
    <lineage>
        <taxon>Eukaryota</taxon>
        <taxon>Metazoa</taxon>
        <taxon>Ecdysozoa</taxon>
        <taxon>Arthropoda</taxon>
        <taxon>Hexapoda</taxon>
        <taxon>Insecta</taxon>
        <taxon>Pterygota</taxon>
        <taxon>Neoptera</taxon>
        <taxon>Paraneoptera</taxon>
        <taxon>Hemiptera</taxon>
        <taxon>Auchenorrhyncha</taxon>
        <taxon>Membracoidea</taxon>
        <taxon>Cicadellidae</taxon>
        <taxon>Cicadellinae</taxon>
        <taxon>Proconiini</taxon>
        <taxon>Cuerna</taxon>
    </lineage>
</organism>
<evidence type="ECO:0000313" key="2">
    <source>
        <dbReference type="EMBL" id="JAS46283.1"/>
    </source>
</evidence>
<dbReference type="Pfam" id="PF15306">
    <property type="entry name" value="LIN37"/>
    <property type="match status" value="1"/>
</dbReference>
<accession>A0A1B6F8P0</accession>
<dbReference type="GO" id="GO:0000122">
    <property type="term" value="P:negative regulation of transcription by RNA polymerase II"/>
    <property type="evidence" value="ECO:0007669"/>
    <property type="project" value="TreeGrafter"/>
</dbReference>
<evidence type="ECO:0000256" key="1">
    <source>
        <dbReference type="SAM" id="MobiDB-lite"/>
    </source>
</evidence>
<dbReference type="AlphaFoldDB" id="A0A1B6F8P0"/>
<dbReference type="PANTHER" id="PTHR31336:SF3">
    <property type="entry name" value="PROTEIN LIN-37 HOMOLOG"/>
    <property type="match status" value="1"/>
</dbReference>
<feature type="region of interest" description="Disordered" evidence="1">
    <location>
        <begin position="66"/>
        <end position="116"/>
    </location>
</feature>
<dbReference type="GO" id="GO:0017053">
    <property type="term" value="C:transcription repressor complex"/>
    <property type="evidence" value="ECO:0007669"/>
    <property type="project" value="InterPro"/>
</dbReference>
<reference evidence="2" key="1">
    <citation type="submission" date="2015-11" db="EMBL/GenBank/DDBJ databases">
        <title>De novo transcriptome assembly of four potential Pierce s Disease insect vectors from Arizona vineyards.</title>
        <authorList>
            <person name="Tassone E.E."/>
        </authorList>
    </citation>
    <scope>NUCLEOTIDE SEQUENCE</scope>
</reference>
<feature type="region of interest" description="Disordered" evidence="1">
    <location>
        <begin position="1"/>
        <end position="22"/>
    </location>
</feature>